<dbReference type="PANTHER" id="PTHR22573">
    <property type="entry name" value="PHOSPHOHEXOMUTASE FAMILY MEMBER"/>
    <property type="match status" value="1"/>
</dbReference>
<evidence type="ECO:0000256" key="4">
    <source>
        <dbReference type="ARBA" id="ARBA00022842"/>
    </source>
</evidence>
<dbReference type="EMBL" id="AMZH03007853">
    <property type="protein sequence ID" value="RRT60297.1"/>
    <property type="molecule type" value="Genomic_DNA"/>
</dbReference>
<dbReference type="InterPro" id="IPR005844">
    <property type="entry name" value="A-D-PHexomutase_a/b/a-I"/>
</dbReference>
<dbReference type="Proteomes" id="UP000287651">
    <property type="component" value="Unassembled WGS sequence"/>
</dbReference>
<reference evidence="8 9" key="1">
    <citation type="journal article" date="2014" name="Agronomy (Basel)">
        <title>A Draft Genome Sequence for Ensete ventricosum, the Drought-Tolerant Tree Against Hunger.</title>
        <authorList>
            <person name="Harrison J."/>
            <person name="Moore K.A."/>
            <person name="Paszkiewicz K."/>
            <person name="Jones T."/>
            <person name="Grant M."/>
            <person name="Ambacheew D."/>
            <person name="Muzemil S."/>
            <person name="Studholme D.J."/>
        </authorList>
    </citation>
    <scope>NUCLEOTIDE SEQUENCE [LARGE SCALE GENOMIC DNA]</scope>
</reference>
<dbReference type="SUPFAM" id="SSF53738">
    <property type="entry name" value="Phosphoglucomutase, first 3 domains"/>
    <property type="match status" value="1"/>
</dbReference>
<evidence type="ECO:0000256" key="2">
    <source>
        <dbReference type="ARBA" id="ARBA00010231"/>
    </source>
</evidence>
<organism evidence="8 9">
    <name type="scientific">Ensete ventricosum</name>
    <name type="common">Abyssinian banana</name>
    <name type="synonym">Musa ensete</name>
    <dbReference type="NCBI Taxonomy" id="4639"/>
    <lineage>
        <taxon>Eukaryota</taxon>
        <taxon>Viridiplantae</taxon>
        <taxon>Streptophyta</taxon>
        <taxon>Embryophyta</taxon>
        <taxon>Tracheophyta</taxon>
        <taxon>Spermatophyta</taxon>
        <taxon>Magnoliopsida</taxon>
        <taxon>Liliopsida</taxon>
        <taxon>Zingiberales</taxon>
        <taxon>Musaceae</taxon>
        <taxon>Ensete</taxon>
    </lineage>
</organism>
<feature type="domain" description="Alpha-D-phosphohexomutase alpha/beta/alpha" evidence="7">
    <location>
        <begin position="5"/>
        <end position="65"/>
    </location>
</feature>
<name>A0A426Z8I5_ENSVE</name>
<dbReference type="InterPro" id="IPR016055">
    <property type="entry name" value="A-D-PHexomutase_a/b/a-I/II/III"/>
</dbReference>
<dbReference type="GO" id="GO:0005829">
    <property type="term" value="C:cytosol"/>
    <property type="evidence" value="ECO:0007669"/>
    <property type="project" value="TreeGrafter"/>
</dbReference>
<dbReference type="AlphaFoldDB" id="A0A426Z8I5"/>
<sequence length="152" mass="16344">MEASSYAFWVAQALFNSLPPEDYKGGVLVLGGDGRYFNREAAQIIIKIAAGNCVGKILVGRSLLPSGDGDRNMILGRGFFITPSDSVAIIAANAEAAIPYFKDGTKVSYLYAGKKVLEQVQITSGRRMGYDLALSISKLSEFTGREKPTVIT</sequence>
<keyword evidence="5" id="KW-0413">Isomerase</keyword>
<comment type="cofactor">
    <cofactor evidence="1">
        <name>Mg(2+)</name>
        <dbReference type="ChEBI" id="CHEBI:18420"/>
    </cofactor>
</comment>
<proteinExistence type="inferred from homology"/>
<comment type="caution">
    <text evidence="8">The sequence shown here is derived from an EMBL/GenBank/DDBJ whole genome shotgun (WGS) entry which is preliminary data.</text>
</comment>
<evidence type="ECO:0000256" key="3">
    <source>
        <dbReference type="ARBA" id="ARBA00022723"/>
    </source>
</evidence>
<dbReference type="GO" id="GO:0046872">
    <property type="term" value="F:metal ion binding"/>
    <property type="evidence" value="ECO:0007669"/>
    <property type="project" value="UniProtKB-KW"/>
</dbReference>
<dbReference type="GO" id="GO:0004614">
    <property type="term" value="F:phosphoglucomutase activity"/>
    <property type="evidence" value="ECO:0007669"/>
    <property type="project" value="InterPro"/>
</dbReference>
<comment type="similarity">
    <text evidence="2">Belongs to the phosphohexose mutase family.</text>
</comment>
<dbReference type="InterPro" id="IPR045244">
    <property type="entry name" value="PGM"/>
</dbReference>
<evidence type="ECO:0000313" key="8">
    <source>
        <dbReference type="EMBL" id="RRT60297.1"/>
    </source>
</evidence>
<keyword evidence="3" id="KW-0479">Metal-binding</keyword>
<dbReference type="Gene3D" id="3.40.120.10">
    <property type="entry name" value="Alpha-D-Glucose-1,6-Bisphosphate, subunit A, domain 3"/>
    <property type="match status" value="1"/>
</dbReference>
<dbReference type="PANTHER" id="PTHR22573:SF59">
    <property type="entry name" value="PHOSPHOGLUCOMUTASE, CHLOROPLASTIC"/>
    <property type="match status" value="1"/>
</dbReference>
<evidence type="ECO:0000256" key="1">
    <source>
        <dbReference type="ARBA" id="ARBA00001946"/>
    </source>
</evidence>
<gene>
    <name evidence="8" type="ORF">B296_00032543</name>
</gene>
<evidence type="ECO:0000256" key="6">
    <source>
        <dbReference type="ARBA" id="ARBA00023277"/>
    </source>
</evidence>
<keyword evidence="6" id="KW-0119">Carbohydrate metabolism</keyword>
<evidence type="ECO:0000259" key="7">
    <source>
        <dbReference type="Pfam" id="PF02878"/>
    </source>
</evidence>
<evidence type="ECO:0000313" key="9">
    <source>
        <dbReference type="Proteomes" id="UP000287651"/>
    </source>
</evidence>
<dbReference type="GO" id="GO:0005975">
    <property type="term" value="P:carbohydrate metabolic process"/>
    <property type="evidence" value="ECO:0007669"/>
    <property type="project" value="InterPro"/>
</dbReference>
<dbReference type="Pfam" id="PF02878">
    <property type="entry name" value="PGM_PMM_I"/>
    <property type="match status" value="1"/>
</dbReference>
<keyword evidence="4" id="KW-0460">Magnesium</keyword>
<evidence type="ECO:0000256" key="5">
    <source>
        <dbReference type="ARBA" id="ARBA00023235"/>
    </source>
</evidence>
<protein>
    <recommendedName>
        <fullName evidence="7">Alpha-D-phosphohexomutase alpha/beta/alpha domain-containing protein</fullName>
    </recommendedName>
</protein>
<accession>A0A426Z8I5</accession>